<dbReference type="SMART" id="SM00666">
    <property type="entry name" value="PB1"/>
    <property type="match status" value="1"/>
</dbReference>
<dbReference type="Pfam" id="PF00564">
    <property type="entry name" value="PB1"/>
    <property type="match status" value="1"/>
</dbReference>
<gene>
    <name evidence="3" type="ORF">BN9_045910</name>
</gene>
<feature type="domain" description="PB1" evidence="2">
    <location>
        <begin position="7"/>
        <end position="93"/>
    </location>
</feature>
<name>A0A024GBU9_9STRA</name>
<feature type="region of interest" description="Disordered" evidence="1">
    <location>
        <begin position="197"/>
        <end position="226"/>
    </location>
</feature>
<protein>
    <recommendedName>
        <fullName evidence="2">PB1 domain-containing protein</fullName>
    </recommendedName>
</protein>
<sequence>MSIAASTAPLKLVFKGEVHRIRINLEALTLEELHNAFIRTFKLSPGAYIIQYKDSEGDYLNVVTDAEFDEARQLHTNGETTDSKVLRFNAILRHQAVFQESVAEPILKAIDKLMETLNIAMDKVKNEEWAQKAHNGVAHTRVAVKQVADGARESIIMARQNMQEISFDQVLKETAEGLSSVAESISSYAQDIVGKNAQAAGAEDSEELQSDKPFTKQDSNDESDWEKVAEIPAEAAAGRALGAEDVDVQSEKAATDTAHVIEEKQWASEVAIVQSVLPSIEDARAYELLEQLKGDVQQVVNALMGEI</sequence>
<dbReference type="Gene3D" id="3.10.20.90">
    <property type="entry name" value="Phosphatidylinositol 3-kinase Catalytic Subunit, Chain A, domain 1"/>
    <property type="match status" value="1"/>
</dbReference>
<evidence type="ECO:0000259" key="2">
    <source>
        <dbReference type="SMART" id="SM00666"/>
    </source>
</evidence>
<reference evidence="3 4" key="1">
    <citation type="submission" date="2012-05" db="EMBL/GenBank/DDBJ databases">
        <title>Recombination and specialization in a pathogen metapopulation.</title>
        <authorList>
            <person name="Gardiner A."/>
            <person name="Kemen E."/>
            <person name="Schultz-Larsen T."/>
            <person name="MacLean D."/>
            <person name="Van Oosterhout C."/>
            <person name="Jones J.D.G."/>
        </authorList>
    </citation>
    <scope>NUCLEOTIDE SEQUENCE [LARGE SCALE GENOMIC DNA]</scope>
    <source>
        <strain evidence="3 4">Ac Nc2</strain>
    </source>
</reference>
<dbReference type="AlphaFoldDB" id="A0A024GBU9"/>
<dbReference type="EMBL" id="CAIX01000056">
    <property type="protein sequence ID" value="CCI43807.1"/>
    <property type="molecule type" value="Genomic_DNA"/>
</dbReference>
<evidence type="ECO:0000256" key="1">
    <source>
        <dbReference type="SAM" id="MobiDB-lite"/>
    </source>
</evidence>
<keyword evidence="4" id="KW-1185">Reference proteome</keyword>
<dbReference type="OrthoDB" id="75664at2759"/>
<feature type="compositionally biased region" description="Basic and acidic residues" evidence="1">
    <location>
        <begin position="209"/>
        <end position="226"/>
    </location>
</feature>
<dbReference type="STRING" id="65357.A0A024GBU9"/>
<proteinExistence type="predicted"/>
<dbReference type="SUPFAM" id="SSF54277">
    <property type="entry name" value="CAD &amp; PB1 domains"/>
    <property type="match status" value="1"/>
</dbReference>
<dbReference type="Proteomes" id="UP000053237">
    <property type="component" value="Unassembled WGS sequence"/>
</dbReference>
<dbReference type="CDD" id="cd05992">
    <property type="entry name" value="PB1"/>
    <property type="match status" value="1"/>
</dbReference>
<evidence type="ECO:0000313" key="4">
    <source>
        <dbReference type="Proteomes" id="UP000053237"/>
    </source>
</evidence>
<accession>A0A024GBU9</accession>
<dbReference type="InterPro" id="IPR000270">
    <property type="entry name" value="PB1_dom"/>
</dbReference>
<organism evidence="3 4">
    <name type="scientific">Albugo candida</name>
    <dbReference type="NCBI Taxonomy" id="65357"/>
    <lineage>
        <taxon>Eukaryota</taxon>
        <taxon>Sar</taxon>
        <taxon>Stramenopiles</taxon>
        <taxon>Oomycota</taxon>
        <taxon>Peronosporomycetes</taxon>
        <taxon>Albuginales</taxon>
        <taxon>Albuginaceae</taxon>
        <taxon>Albugo</taxon>
    </lineage>
</organism>
<dbReference type="InParanoid" id="A0A024GBU9"/>
<evidence type="ECO:0000313" key="3">
    <source>
        <dbReference type="EMBL" id="CCI43807.1"/>
    </source>
</evidence>
<comment type="caution">
    <text evidence="3">The sequence shown here is derived from an EMBL/GenBank/DDBJ whole genome shotgun (WGS) entry which is preliminary data.</text>
</comment>